<keyword evidence="2" id="KW-1185">Reference proteome</keyword>
<gene>
    <name evidence="1" type="ORF">QW060_22770</name>
</gene>
<dbReference type="EMBL" id="JAUFQU010000058">
    <property type="protein sequence ID" value="MDN3709770.1"/>
    <property type="molecule type" value="Genomic_DNA"/>
</dbReference>
<protein>
    <submittedName>
        <fullName evidence="1">Uncharacterized protein</fullName>
    </submittedName>
</protein>
<reference evidence="2" key="1">
    <citation type="journal article" date="2019" name="Int. J. Syst. Evol. Microbiol.">
        <title>The Global Catalogue of Microorganisms (GCM) 10K type strain sequencing project: providing services to taxonomists for standard genome sequencing and annotation.</title>
        <authorList>
            <consortium name="The Broad Institute Genomics Platform"/>
            <consortium name="The Broad Institute Genome Sequencing Center for Infectious Disease"/>
            <person name="Wu L."/>
            <person name="Ma J."/>
        </authorList>
    </citation>
    <scope>NUCLEOTIDE SEQUENCE [LARGE SCALE GENOMIC DNA]</scope>
    <source>
        <strain evidence="2">CECT 7184</strain>
    </source>
</reference>
<accession>A0ABT8CZV9</accession>
<evidence type="ECO:0000313" key="1">
    <source>
        <dbReference type="EMBL" id="MDN3709770.1"/>
    </source>
</evidence>
<sequence length="65" mass="7615">SDNNYSNIVKLIQDKIPKNNQVIICAMSNPKLKPLEEKAHIIELDNSKLLDDKQYDEIKQIFDTW</sequence>
<evidence type="ECO:0000313" key="2">
    <source>
        <dbReference type="Proteomes" id="UP001242368"/>
    </source>
</evidence>
<name>A0ABT8CZV9_9FLAO</name>
<comment type="caution">
    <text evidence="1">The sequence shown here is derived from an EMBL/GenBank/DDBJ whole genome shotgun (WGS) entry which is preliminary data.</text>
</comment>
<dbReference type="Proteomes" id="UP001242368">
    <property type="component" value="Unassembled WGS sequence"/>
</dbReference>
<organism evidence="1 2">
    <name type="scientific">Paenimyroides ceti</name>
    <dbReference type="NCBI Taxonomy" id="395087"/>
    <lineage>
        <taxon>Bacteria</taxon>
        <taxon>Pseudomonadati</taxon>
        <taxon>Bacteroidota</taxon>
        <taxon>Flavobacteriia</taxon>
        <taxon>Flavobacteriales</taxon>
        <taxon>Flavobacteriaceae</taxon>
        <taxon>Paenimyroides</taxon>
    </lineage>
</organism>
<feature type="non-terminal residue" evidence="1">
    <location>
        <position position="1"/>
    </location>
</feature>
<proteinExistence type="predicted"/>